<gene>
    <name evidence="2" type="ORF">Rsub_04399</name>
</gene>
<dbReference type="EMBL" id="BDRX01000029">
    <property type="protein sequence ID" value="GBF92052.1"/>
    <property type="molecule type" value="Genomic_DNA"/>
</dbReference>
<sequence>MEFLAAAQAVPHGELVPFTGGAAAAAADSGCPTQQPEVACPTGPAPDAAFVEFAERAAAGALTPHEARLFATATHAAEAMAAALPDAPFEARAQAAAEYAGLCVSHQLLGLPPPASIQQLLQQLPAPAPATPPTRPLRRPLQRAQPPPRPGMDRDDAVAAVLLLGLKRKRPEPAAEDAPPAVSAAAPDAADDLAVPAAADDLAVPAAADDLAVPAAAAAAAVAPQPRPGATWPLCSEIVSLVSRRHLEECGSHMPEPIIWVDAVRFGSHAYARAALGMLLSGWTFLPTTVPFAAAAAFGGVALLEDQRTAFYQLHVDVAVFTAYITTVNGSLEPITVTGCGLTEAHAREAAACRIGLALEGVGATHACAAARARRGIVAAPRLC</sequence>
<evidence type="ECO:0000313" key="3">
    <source>
        <dbReference type="Proteomes" id="UP000247498"/>
    </source>
</evidence>
<reference evidence="2 3" key="1">
    <citation type="journal article" date="2018" name="Sci. Rep.">
        <title>Raphidocelis subcapitata (=Pseudokirchneriella subcapitata) provides an insight into genome evolution and environmental adaptations in the Sphaeropleales.</title>
        <authorList>
            <person name="Suzuki S."/>
            <person name="Yamaguchi H."/>
            <person name="Nakajima N."/>
            <person name="Kawachi M."/>
        </authorList>
    </citation>
    <scope>NUCLEOTIDE SEQUENCE [LARGE SCALE GENOMIC DNA]</scope>
    <source>
        <strain evidence="2 3">NIES-35</strain>
    </source>
</reference>
<organism evidence="2 3">
    <name type="scientific">Raphidocelis subcapitata</name>
    <dbReference type="NCBI Taxonomy" id="307507"/>
    <lineage>
        <taxon>Eukaryota</taxon>
        <taxon>Viridiplantae</taxon>
        <taxon>Chlorophyta</taxon>
        <taxon>core chlorophytes</taxon>
        <taxon>Chlorophyceae</taxon>
        <taxon>CS clade</taxon>
        <taxon>Sphaeropleales</taxon>
        <taxon>Selenastraceae</taxon>
        <taxon>Raphidocelis</taxon>
    </lineage>
</organism>
<dbReference type="AlphaFoldDB" id="A0A2V0NZF1"/>
<feature type="region of interest" description="Disordered" evidence="1">
    <location>
        <begin position="126"/>
        <end position="154"/>
    </location>
</feature>
<keyword evidence="3" id="KW-1185">Reference proteome</keyword>
<accession>A0A2V0NZF1</accession>
<feature type="compositionally biased region" description="Pro residues" evidence="1">
    <location>
        <begin position="126"/>
        <end position="135"/>
    </location>
</feature>
<dbReference type="InParanoid" id="A0A2V0NZF1"/>
<proteinExistence type="predicted"/>
<comment type="caution">
    <text evidence="2">The sequence shown here is derived from an EMBL/GenBank/DDBJ whole genome shotgun (WGS) entry which is preliminary data.</text>
</comment>
<evidence type="ECO:0000256" key="1">
    <source>
        <dbReference type="SAM" id="MobiDB-lite"/>
    </source>
</evidence>
<evidence type="ECO:0000313" key="2">
    <source>
        <dbReference type="EMBL" id="GBF92052.1"/>
    </source>
</evidence>
<name>A0A2V0NZF1_9CHLO</name>
<dbReference type="Proteomes" id="UP000247498">
    <property type="component" value="Unassembled WGS sequence"/>
</dbReference>
<protein>
    <submittedName>
        <fullName evidence="2">Uncharacterized protein</fullName>
    </submittedName>
</protein>